<feature type="compositionally biased region" description="Polar residues" evidence="1">
    <location>
        <begin position="15"/>
        <end position="33"/>
    </location>
</feature>
<comment type="caution">
    <text evidence="2">The sequence shown here is derived from an EMBL/GenBank/DDBJ whole genome shotgun (WGS) entry which is preliminary data.</text>
</comment>
<accession>A0ABP7T6E5</accession>
<organism evidence="2 3">
    <name type="scientific">Hymenobacter glaciei</name>
    <dbReference type="NCBI Taxonomy" id="877209"/>
    <lineage>
        <taxon>Bacteria</taxon>
        <taxon>Pseudomonadati</taxon>
        <taxon>Bacteroidota</taxon>
        <taxon>Cytophagia</taxon>
        <taxon>Cytophagales</taxon>
        <taxon>Hymenobacteraceae</taxon>
        <taxon>Hymenobacter</taxon>
    </lineage>
</organism>
<evidence type="ECO:0000313" key="3">
    <source>
        <dbReference type="Proteomes" id="UP001501469"/>
    </source>
</evidence>
<proteinExistence type="predicted"/>
<dbReference type="Proteomes" id="UP001501469">
    <property type="component" value="Unassembled WGS sequence"/>
</dbReference>
<keyword evidence="3" id="KW-1185">Reference proteome</keyword>
<name>A0ABP7T6E5_9BACT</name>
<evidence type="ECO:0000313" key="2">
    <source>
        <dbReference type="EMBL" id="GAA4021715.1"/>
    </source>
</evidence>
<dbReference type="EMBL" id="BAABDK010000001">
    <property type="protein sequence ID" value="GAA4021715.1"/>
    <property type="molecule type" value="Genomic_DNA"/>
</dbReference>
<gene>
    <name evidence="2" type="ORF">GCM10022409_01790</name>
</gene>
<sequence>MAIAGGLGRSRAQRQENNSGRAQQQAAKTGSSESGEEGFHDAVKKVGSGEGGSGPAAAAVPLGREKSGARIPGE</sequence>
<reference evidence="3" key="1">
    <citation type="journal article" date="2019" name="Int. J. Syst. Evol. Microbiol.">
        <title>The Global Catalogue of Microorganisms (GCM) 10K type strain sequencing project: providing services to taxonomists for standard genome sequencing and annotation.</title>
        <authorList>
            <consortium name="The Broad Institute Genomics Platform"/>
            <consortium name="The Broad Institute Genome Sequencing Center for Infectious Disease"/>
            <person name="Wu L."/>
            <person name="Ma J."/>
        </authorList>
    </citation>
    <scope>NUCLEOTIDE SEQUENCE [LARGE SCALE GENOMIC DNA]</scope>
    <source>
        <strain evidence="3">JCM 17225</strain>
    </source>
</reference>
<protein>
    <submittedName>
        <fullName evidence="2">Uncharacterized protein</fullName>
    </submittedName>
</protein>
<feature type="region of interest" description="Disordered" evidence="1">
    <location>
        <begin position="1"/>
        <end position="74"/>
    </location>
</feature>
<feature type="compositionally biased region" description="Basic and acidic residues" evidence="1">
    <location>
        <begin position="63"/>
        <end position="74"/>
    </location>
</feature>
<evidence type="ECO:0000256" key="1">
    <source>
        <dbReference type="SAM" id="MobiDB-lite"/>
    </source>
</evidence>